<evidence type="ECO:0000313" key="1">
    <source>
        <dbReference type="EMBL" id="MBM3116815.1"/>
    </source>
</evidence>
<comment type="caution">
    <text evidence="1">The sequence shown here is derived from an EMBL/GenBank/DDBJ whole genome shotgun (WGS) entry which is preliminary data.</text>
</comment>
<dbReference type="EMBL" id="JAESND010000006">
    <property type="protein sequence ID" value="MBM3116815.1"/>
    <property type="molecule type" value="Genomic_DNA"/>
</dbReference>
<reference evidence="1 2" key="1">
    <citation type="submission" date="2021-01" db="EMBL/GenBank/DDBJ databases">
        <title>Draft Genome Sequence and Polyhydroxyalkanoate Biosynthetic Potential of Jeongeupia naejangsanensis Type Strain DSM 24253.</title>
        <authorList>
            <person name="Turrini P."/>
            <person name="Artuso I."/>
            <person name="Lugli G.A."/>
            <person name="Frangipani E."/>
            <person name="Ventura M."/>
            <person name="Visca P."/>
        </authorList>
    </citation>
    <scope>NUCLEOTIDE SEQUENCE [LARGE SCALE GENOMIC DNA]</scope>
    <source>
        <strain evidence="1 2">DSM 24253</strain>
    </source>
</reference>
<dbReference type="SUPFAM" id="SSF52833">
    <property type="entry name" value="Thioredoxin-like"/>
    <property type="match status" value="1"/>
</dbReference>
<keyword evidence="2" id="KW-1185">Reference proteome</keyword>
<evidence type="ECO:0008006" key="3">
    <source>
        <dbReference type="Google" id="ProtNLM"/>
    </source>
</evidence>
<name>A0ABS2BN06_9NEIS</name>
<accession>A0ABS2BN06</accession>
<sequence>MATILFHDGCNICLSIAAAFESLDTTIDIVNLGVDSRRAAEAVSLGVTRLPSLVVNAKVLKIEDHSSIEHVLA</sequence>
<dbReference type="RefSeq" id="WP_203539041.1">
    <property type="nucleotide sequence ID" value="NZ_JAESND010000006.1"/>
</dbReference>
<protein>
    <recommendedName>
        <fullName evidence="3">Thioredoxin family protein</fullName>
    </recommendedName>
</protein>
<gene>
    <name evidence="1" type="ORF">JMJ54_13325</name>
</gene>
<evidence type="ECO:0000313" key="2">
    <source>
        <dbReference type="Proteomes" id="UP000809431"/>
    </source>
</evidence>
<organism evidence="1 2">
    <name type="scientific">Jeongeupia naejangsanensis</name>
    <dbReference type="NCBI Taxonomy" id="613195"/>
    <lineage>
        <taxon>Bacteria</taxon>
        <taxon>Pseudomonadati</taxon>
        <taxon>Pseudomonadota</taxon>
        <taxon>Betaproteobacteria</taxon>
        <taxon>Neisseriales</taxon>
        <taxon>Chitinibacteraceae</taxon>
        <taxon>Jeongeupia</taxon>
    </lineage>
</organism>
<proteinExistence type="predicted"/>
<dbReference type="Gene3D" id="3.40.30.10">
    <property type="entry name" value="Glutaredoxin"/>
    <property type="match status" value="1"/>
</dbReference>
<dbReference type="InterPro" id="IPR036249">
    <property type="entry name" value="Thioredoxin-like_sf"/>
</dbReference>
<dbReference type="Proteomes" id="UP000809431">
    <property type="component" value="Unassembled WGS sequence"/>
</dbReference>